<name>A0A0C3FY93_PILCF</name>
<proteinExistence type="predicted"/>
<dbReference type="SUPFAM" id="SSF52047">
    <property type="entry name" value="RNI-like"/>
    <property type="match status" value="1"/>
</dbReference>
<evidence type="ECO:0008006" key="4">
    <source>
        <dbReference type="Google" id="ProtNLM"/>
    </source>
</evidence>
<keyword evidence="3" id="KW-1185">Reference proteome</keyword>
<evidence type="ECO:0000313" key="3">
    <source>
        <dbReference type="Proteomes" id="UP000054166"/>
    </source>
</evidence>
<dbReference type="InterPro" id="IPR032675">
    <property type="entry name" value="LRR_dom_sf"/>
</dbReference>
<dbReference type="OrthoDB" id="550575at2759"/>
<evidence type="ECO:0000313" key="2">
    <source>
        <dbReference type="EMBL" id="KIM84624.1"/>
    </source>
</evidence>
<dbReference type="PANTHER" id="PTHR13318">
    <property type="entry name" value="PARTNER OF PAIRED, ISOFORM B-RELATED"/>
    <property type="match status" value="1"/>
</dbReference>
<dbReference type="GO" id="GO:0031146">
    <property type="term" value="P:SCF-dependent proteasomal ubiquitin-dependent protein catabolic process"/>
    <property type="evidence" value="ECO:0007669"/>
    <property type="project" value="TreeGrafter"/>
</dbReference>
<dbReference type="Gene3D" id="3.80.10.10">
    <property type="entry name" value="Ribonuclease Inhibitor"/>
    <property type="match status" value="1"/>
</dbReference>
<reference evidence="2 3" key="1">
    <citation type="submission" date="2014-04" db="EMBL/GenBank/DDBJ databases">
        <authorList>
            <consortium name="DOE Joint Genome Institute"/>
            <person name="Kuo A."/>
            <person name="Tarkka M."/>
            <person name="Buscot F."/>
            <person name="Kohler A."/>
            <person name="Nagy L.G."/>
            <person name="Floudas D."/>
            <person name="Copeland A."/>
            <person name="Barry K.W."/>
            <person name="Cichocki N."/>
            <person name="Veneault-Fourrey C."/>
            <person name="LaButti K."/>
            <person name="Lindquist E.A."/>
            <person name="Lipzen A."/>
            <person name="Lundell T."/>
            <person name="Morin E."/>
            <person name="Murat C."/>
            <person name="Sun H."/>
            <person name="Tunlid A."/>
            <person name="Henrissat B."/>
            <person name="Grigoriev I.V."/>
            <person name="Hibbett D.S."/>
            <person name="Martin F."/>
            <person name="Nordberg H.P."/>
            <person name="Cantor M.N."/>
            <person name="Hua S.X."/>
        </authorList>
    </citation>
    <scope>NUCLEOTIDE SEQUENCE [LARGE SCALE GENOMIC DNA]</scope>
    <source>
        <strain evidence="2 3">F 1598</strain>
    </source>
</reference>
<protein>
    <recommendedName>
        <fullName evidence="4">F-box domain-containing protein</fullName>
    </recommendedName>
</protein>
<dbReference type="Proteomes" id="UP000054166">
    <property type="component" value="Unassembled WGS sequence"/>
</dbReference>
<feature type="compositionally biased region" description="Polar residues" evidence="1">
    <location>
        <begin position="24"/>
        <end position="39"/>
    </location>
</feature>
<feature type="compositionally biased region" description="Basic residues" evidence="1">
    <location>
        <begin position="1"/>
        <end position="11"/>
    </location>
</feature>
<dbReference type="AlphaFoldDB" id="A0A0C3FY93"/>
<dbReference type="InParanoid" id="A0A0C3FY93"/>
<dbReference type="EMBL" id="KN832987">
    <property type="protein sequence ID" value="KIM84624.1"/>
    <property type="molecule type" value="Genomic_DNA"/>
</dbReference>
<evidence type="ECO:0000256" key="1">
    <source>
        <dbReference type="SAM" id="MobiDB-lite"/>
    </source>
</evidence>
<gene>
    <name evidence="2" type="ORF">PILCRDRAFT_390629</name>
</gene>
<dbReference type="STRING" id="765440.A0A0C3FY93"/>
<sequence length="518" mass="55785">MSKHPRSKRQRTGPPAFGEASEADSPSAQNNIPSSSALSTRNISPITVPALTTLCARVFVANLVNLSKHERTWKPTRRRLKALPDALVPKIFAMLRASCPTVLNNPFIVAYFLRGPSVVLTNDLPDLKESTISAIPSTVPGSTLSQLELAGFDKFPDSRFASTLKPFTSLRVLVLRGCSKVGPKTIVAAAKCCPLLTVVNLSYTSVTPASLVPLALACSHLEVLKLAGIPNWTDATFAKFLAGVALYKDFKLQNLRTLKLRQTSLSDSSLHPLMSLCPSIRRLDLSFTLVLHPLLLFQSPNTVLLEKLSLTSTRVLSNDMLATISKLPQLKTLSLGALGERQGSSAAMGNASALTMNNDSLVRLTDILENFQHLESVSLVGNAKLGLTERVDGALLDFISRVGRKCKSLNLAGIQSLRSASLAGLVPDTAEQGPPQLCSLILNHTNVDDEAAPFISCCVSLGTLGVGSTKFTSAGLLPIIDACTKLEKLDLTSCRGVKVVDRRRFFEVSHYLRDIGLH</sequence>
<dbReference type="GO" id="GO:0019005">
    <property type="term" value="C:SCF ubiquitin ligase complex"/>
    <property type="evidence" value="ECO:0007669"/>
    <property type="project" value="TreeGrafter"/>
</dbReference>
<reference evidence="3" key="2">
    <citation type="submission" date="2015-01" db="EMBL/GenBank/DDBJ databases">
        <title>Evolutionary Origins and Diversification of the Mycorrhizal Mutualists.</title>
        <authorList>
            <consortium name="DOE Joint Genome Institute"/>
            <consortium name="Mycorrhizal Genomics Consortium"/>
            <person name="Kohler A."/>
            <person name="Kuo A."/>
            <person name="Nagy L.G."/>
            <person name="Floudas D."/>
            <person name="Copeland A."/>
            <person name="Barry K.W."/>
            <person name="Cichocki N."/>
            <person name="Veneault-Fourrey C."/>
            <person name="LaButti K."/>
            <person name="Lindquist E.A."/>
            <person name="Lipzen A."/>
            <person name="Lundell T."/>
            <person name="Morin E."/>
            <person name="Murat C."/>
            <person name="Riley R."/>
            <person name="Ohm R."/>
            <person name="Sun H."/>
            <person name="Tunlid A."/>
            <person name="Henrissat B."/>
            <person name="Grigoriev I.V."/>
            <person name="Hibbett D.S."/>
            <person name="Martin F."/>
        </authorList>
    </citation>
    <scope>NUCLEOTIDE SEQUENCE [LARGE SCALE GENOMIC DNA]</scope>
    <source>
        <strain evidence="3">F 1598</strain>
    </source>
</reference>
<accession>A0A0C3FY93</accession>
<dbReference type="HOGENOM" id="CLU_028914_0_0_1"/>
<dbReference type="PANTHER" id="PTHR13318:SF105">
    <property type="entry name" value="F-BOX_LRR-REPEAT PROTEIN 3"/>
    <property type="match status" value="1"/>
</dbReference>
<organism evidence="2 3">
    <name type="scientific">Piloderma croceum (strain F 1598)</name>
    <dbReference type="NCBI Taxonomy" id="765440"/>
    <lineage>
        <taxon>Eukaryota</taxon>
        <taxon>Fungi</taxon>
        <taxon>Dikarya</taxon>
        <taxon>Basidiomycota</taxon>
        <taxon>Agaricomycotina</taxon>
        <taxon>Agaricomycetes</taxon>
        <taxon>Agaricomycetidae</taxon>
        <taxon>Atheliales</taxon>
        <taxon>Atheliaceae</taxon>
        <taxon>Piloderma</taxon>
    </lineage>
</organism>
<feature type="region of interest" description="Disordered" evidence="1">
    <location>
        <begin position="1"/>
        <end position="39"/>
    </location>
</feature>